<dbReference type="Proteomes" id="UP000321746">
    <property type="component" value="Unassembled WGS sequence"/>
</dbReference>
<dbReference type="AlphaFoldDB" id="A0A511XQS0"/>
<sequence>MDQQILTETVAIITPIGQKGSGVWNRQSHQGLYGFVIRDLPSGQDKAGRTSLIVTSGMDFARKAAA</sequence>
<gene>
    <name evidence="1" type="ORF">AOE01nite_35350</name>
</gene>
<evidence type="ECO:0000313" key="2">
    <source>
        <dbReference type="Proteomes" id="UP000321746"/>
    </source>
</evidence>
<comment type="caution">
    <text evidence="1">The sequence shown here is derived from an EMBL/GenBank/DDBJ whole genome shotgun (WGS) entry which is preliminary data.</text>
</comment>
<accession>A0A511XQS0</accession>
<evidence type="ECO:0000313" key="1">
    <source>
        <dbReference type="EMBL" id="GEN65311.1"/>
    </source>
</evidence>
<name>A0A511XQS0_9PROT</name>
<proteinExistence type="predicted"/>
<organism evidence="1 2">
    <name type="scientific">Acetobacter oeni</name>
    <dbReference type="NCBI Taxonomy" id="304077"/>
    <lineage>
        <taxon>Bacteria</taxon>
        <taxon>Pseudomonadati</taxon>
        <taxon>Pseudomonadota</taxon>
        <taxon>Alphaproteobacteria</taxon>
        <taxon>Acetobacterales</taxon>
        <taxon>Acetobacteraceae</taxon>
        <taxon>Acetobacter</taxon>
    </lineage>
</organism>
<protein>
    <submittedName>
        <fullName evidence="1">Uncharacterized protein</fullName>
    </submittedName>
</protein>
<dbReference type="EMBL" id="BJYG01000089">
    <property type="protein sequence ID" value="GEN65311.1"/>
    <property type="molecule type" value="Genomic_DNA"/>
</dbReference>
<keyword evidence="2" id="KW-1185">Reference proteome</keyword>
<reference evidence="1 2" key="1">
    <citation type="submission" date="2019-07" db="EMBL/GenBank/DDBJ databases">
        <title>Whole genome shotgun sequence of Acetobacter oeni NBRC 105207.</title>
        <authorList>
            <person name="Hosoyama A."/>
            <person name="Uohara A."/>
            <person name="Ohji S."/>
            <person name="Ichikawa N."/>
        </authorList>
    </citation>
    <scope>NUCLEOTIDE SEQUENCE [LARGE SCALE GENOMIC DNA]</scope>
    <source>
        <strain evidence="1 2">NBRC 105207</strain>
    </source>
</reference>